<dbReference type="Proteomes" id="UP000887579">
    <property type="component" value="Unplaced"/>
</dbReference>
<name>A0AC34FW31_9BILA</name>
<organism evidence="1 2">
    <name type="scientific">Panagrolaimus sp. ES5</name>
    <dbReference type="NCBI Taxonomy" id="591445"/>
    <lineage>
        <taxon>Eukaryota</taxon>
        <taxon>Metazoa</taxon>
        <taxon>Ecdysozoa</taxon>
        <taxon>Nematoda</taxon>
        <taxon>Chromadorea</taxon>
        <taxon>Rhabditida</taxon>
        <taxon>Tylenchina</taxon>
        <taxon>Panagrolaimomorpha</taxon>
        <taxon>Panagrolaimoidea</taxon>
        <taxon>Panagrolaimidae</taxon>
        <taxon>Panagrolaimus</taxon>
    </lineage>
</organism>
<sequence length="372" mass="42240">MTQGGVWPLPWNITYSNTNETFSINPSTFQFKTSLSGCQIIDRALQRYQRLTFPGYKSSSSSFYTGKASAVNTVMITVTNGCSTDYPQLEMDESYSIDSSSSNGSSITANTVWGALRGLESFSHLIFKDASGQWWLRSAKISDSPRFPHRGIMLDSARHYLSVNMIKRNLELMAQNKMNVFHWHLVDTEAFPYTSTKYPDLSGKGAYTPKHVYTVAQIKDIIDFARDRGIRVIPEFDTPGHAGGWHGISGLLSDCFDDKGNSMLPNIIDPTQTQNWDFLAGFFGEALDLFKDNYFHFGGDEVADDMLNCWTRNKNVSSWMQASGMGTNTSILLNYYYQNLVKRVQQHKNTTTMIFWEEVFDMNVAVSFERFY</sequence>
<protein>
    <submittedName>
        <fullName evidence="2">Beta-N-acetylhexosaminidase</fullName>
    </submittedName>
</protein>
<accession>A0AC34FW31</accession>
<evidence type="ECO:0000313" key="1">
    <source>
        <dbReference type="Proteomes" id="UP000887579"/>
    </source>
</evidence>
<evidence type="ECO:0000313" key="2">
    <source>
        <dbReference type="WBParaSite" id="ES5_v2.g21704.t1"/>
    </source>
</evidence>
<dbReference type="WBParaSite" id="ES5_v2.g21704.t1">
    <property type="protein sequence ID" value="ES5_v2.g21704.t1"/>
    <property type="gene ID" value="ES5_v2.g21704"/>
</dbReference>
<reference evidence="2" key="1">
    <citation type="submission" date="2022-11" db="UniProtKB">
        <authorList>
            <consortium name="WormBaseParasite"/>
        </authorList>
    </citation>
    <scope>IDENTIFICATION</scope>
</reference>
<proteinExistence type="predicted"/>